<keyword evidence="3" id="KW-1185">Reference proteome</keyword>
<keyword evidence="1" id="KW-0812">Transmembrane</keyword>
<sequence length="206" mass="23234">MAESTRSRAHHYRFETRWLVPGGVTEVADVLFDPEDLIRWWPSVYLKVRQVAPADEDGVGARFDLHTTGWLPYTLRWHMHVTRHAPDSSVFTATGDLAGRGEFRLTQRGPVVEVLFDWRVRANKPLLRWFSPVLRPVFAANHRWAMTQGERSLHVELLRRRARTASEAAAVPAPPRRTAAGPLPVLGALAVLGGGALALTRVLRRR</sequence>
<accession>A0A1M4UF06</accession>
<feature type="transmembrane region" description="Helical" evidence="1">
    <location>
        <begin position="183"/>
        <end position="203"/>
    </location>
</feature>
<proteinExistence type="predicted"/>
<dbReference type="Gene3D" id="3.30.530.20">
    <property type="match status" value="1"/>
</dbReference>
<keyword evidence="1" id="KW-1133">Transmembrane helix</keyword>
<protein>
    <recommendedName>
        <fullName evidence="4">Polyketide cyclase / dehydrase and lipid transport</fullName>
    </recommendedName>
</protein>
<evidence type="ECO:0000313" key="2">
    <source>
        <dbReference type="EMBL" id="SHE55381.1"/>
    </source>
</evidence>
<dbReference type="InterPro" id="IPR023393">
    <property type="entry name" value="START-like_dom_sf"/>
</dbReference>
<dbReference type="RefSeq" id="WP_073479572.1">
    <property type="nucleotide sequence ID" value="NZ_FQVN01000001.1"/>
</dbReference>
<evidence type="ECO:0000256" key="1">
    <source>
        <dbReference type="SAM" id="Phobius"/>
    </source>
</evidence>
<dbReference type="STRING" id="2017.SAMN05444320_101402"/>
<dbReference type="EMBL" id="FQVN01000001">
    <property type="protein sequence ID" value="SHE55381.1"/>
    <property type="molecule type" value="Genomic_DNA"/>
</dbReference>
<dbReference type="SUPFAM" id="SSF55961">
    <property type="entry name" value="Bet v1-like"/>
    <property type="match status" value="1"/>
</dbReference>
<reference evidence="2 3" key="1">
    <citation type="submission" date="2016-11" db="EMBL/GenBank/DDBJ databases">
        <authorList>
            <person name="Jaros S."/>
            <person name="Januszkiewicz K."/>
            <person name="Wedrychowicz H."/>
        </authorList>
    </citation>
    <scope>NUCLEOTIDE SEQUENCE [LARGE SCALE GENOMIC DNA]</scope>
    <source>
        <strain evidence="2 3">DSM 44523</strain>
    </source>
</reference>
<gene>
    <name evidence="2" type="ORF">SAMN05444320_101402</name>
</gene>
<organism evidence="2 3">
    <name type="scientific">Streptoalloteichus hindustanus</name>
    <dbReference type="NCBI Taxonomy" id="2017"/>
    <lineage>
        <taxon>Bacteria</taxon>
        <taxon>Bacillati</taxon>
        <taxon>Actinomycetota</taxon>
        <taxon>Actinomycetes</taxon>
        <taxon>Pseudonocardiales</taxon>
        <taxon>Pseudonocardiaceae</taxon>
        <taxon>Streptoalloteichus</taxon>
    </lineage>
</organism>
<keyword evidence="1" id="KW-0472">Membrane</keyword>
<dbReference type="Proteomes" id="UP000184501">
    <property type="component" value="Unassembled WGS sequence"/>
</dbReference>
<evidence type="ECO:0008006" key="4">
    <source>
        <dbReference type="Google" id="ProtNLM"/>
    </source>
</evidence>
<dbReference type="AlphaFoldDB" id="A0A1M4UF06"/>
<evidence type="ECO:0000313" key="3">
    <source>
        <dbReference type="Proteomes" id="UP000184501"/>
    </source>
</evidence>
<name>A0A1M4UF06_STRHI</name>